<sequence>MKIEIDIERTQQKVIATLAEDNPSALAFYQQLPLTLTLKDYAGAEKISPALLKPLPSNTNGYEGKQGDITYYAPWGNLAIFYRDSAVGYATGLIYLGKVEQNLAALDNLNGEKVTIRQVK</sequence>
<feature type="domain" description="Cyclophilin-like" evidence="1">
    <location>
        <begin position="11"/>
        <end position="116"/>
    </location>
</feature>
<dbReference type="AlphaFoldDB" id="A0A1A7P0E2"/>
<dbReference type="InterPro" id="IPR029000">
    <property type="entry name" value="Cyclophilin-like_dom_sf"/>
</dbReference>
<dbReference type="EMBL" id="JTJL01000014">
    <property type="protein sequence ID" value="OBW95221.1"/>
    <property type="molecule type" value="Genomic_DNA"/>
</dbReference>
<organism evidence="2 3">
    <name type="scientific">Gallibacterium salpingitidis</name>
    <dbReference type="NCBI Taxonomy" id="505341"/>
    <lineage>
        <taxon>Bacteria</taxon>
        <taxon>Pseudomonadati</taxon>
        <taxon>Pseudomonadota</taxon>
        <taxon>Gammaproteobacteria</taxon>
        <taxon>Pasteurellales</taxon>
        <taxon>Pasteurellaceae</taxon>
        <taxon>Gallibacterium</taxon>
    </lineage>
</organism>
<comment type="caution">
    <text evidence="2">The sequence shown here is derived from an EMBL/GenBank/DDBJ whole genome shotgun (WGS) entry which is preliminary data.</text>
</comment>
<dbReference type="Pfam" id="PF18050">
    <property type="entry name" value="Cyclophil_like2"/>
    <property type="match status" value="1"/>
</dbReference>
<evidence type="ECO:0000313" key="2">
    <source>
        <dbReference type="EMBL" id="OBW95221.1"/>
    </source>
</evidence>
<name>A0A1A7P0E2_9PAST</name>
<dbReference type="Gene3D" id="2.40.100.20">
    <property type="match status" value="1"/>
</dbReference>
<protein>
    <recommendedName>
        <fullName evidence="1">Cyclophilin-like domain-containing protein</fullName>
    </recommendedName>
</protein>
<evidence type="ECO:0000259" key="1">
    <source>
        <dbReference type="Pfam" id="PF18050"/>
    </source>
</evidence>
<proteinExistence type="predicted"/>
<keyword evidence="3" id="KW-1185">Reference proteome</keyword>
<dbReference type="InterPro" id="IPR041183">
    <property type="entry name" value="Cyclophilin-like"/>
</dbReference>
<accession>A0A1A7P0E2</accession>
<dbReference type="Proteomes" id="UP000092649">
    <property type="component" value="Unassembled WGS sequence"/>
</dbReference>
<dbReference type="SUPFAM" id="SSF50891">
    <property type="entry name" value="Cyclophilin-like"/>
    <property type="match status" value="1"/>
</dbReference>
<evidence type="ECO:0000313" key="3">
    <source>
        <dbReference type="Proteomes" id="UP000092649"/>
    </source>
</evidence>
<reference evidence="2 3" key="1">
    <citation type="submission" date="2014-11" db="EMBL/GenBank/DDBJ databases">
        <title>Pan-genome of Gallibacterium spp.</title>
        <authorList>
            <person name="Kudirkiene E."/>
            <person name="Bojesen A.M."/>
        </authorList>
    </citation>
    <scope>NUCLEOTIDE SEQUENCE [LARGE SCALE GENOMIC DNA]</scope>
    <source>
        <strain evidence="2 3">F150</strain>
    </source>
</reference>
<gene>
    <name evidence="2" type="ORF">QS62_04305</name>
</gene>